<feature type="region of interest" description="Disordered" evidence="1">
    <location>
        <begin position="1"/>
        <end position="27"/>
    </location>
</feature>
<feature type="region of interest" description="Disordered" evidence="1">
    <location>
        <begin position="111"/>
        <end position="143"/>
    </location>
</feature>
<feature type="compositionally biased region" description="Polar residues" evidence="1">
    <location>
        <begin position="18"/>
        <end position="27"/>
    </location>
</feature>
<keyword evidence="3" id="KW-1185">Reference proteome</keyword>
<dbReference type="AlphaFoldDB" id="A0A5N4B4G8"/>
<feature type="compositionally biased region" description="Basic and acidic residues" evidence="1">
    <location>
        <begin position="1"/>
        <end position="10"/>
    </location>
</feature>
<protein>
    <submittedName>
        <fullName evidence="2">Uncharacterized protein</fullName>
    </submittedName>
</protein>
<dbReference type="GO" id="GO:0006357">
    <property type="term" value="P:regulation of transcription by RNA polymerase II"/>
    <property type="evidence" value="ECO:0007669"/>
    <property type="project" value="TreeGrafter"/>
</dbReference>
<dbReference type="OrthoDB" id="8195830at2759"/>
<dbReference type="GO" id="GO:0005667">
    <property type="term" value="C:transcription regulator complex"/>
    <property type="evidence" value="ECO:0007669"/>
    <property type="project" value="TreeGrafter"/>
</dbReference>
<dbReference type="InParanoid" id="A0A5N4B4G8"/>
<dbReference type="Proteomes" id="UP000327044">
    <property type="component" value="Unassembled WGS sequence"/>
</dbReference>
<dbReference type="PANTHER" id="PTHR12243">
    <property type="entry name" value="MADF DOMAIN TRANSCRIPTION FACTOR"/>
    <property type="match status" value="1"/>
</dbReference>
<gene>
    <name evidence="2" type="ORF">PPYR_01398</name>
</gene>
<name>A0A5N4B4G8_PHOPY</name>
<organism evidence="2 3">
    <name type="scientific">Photinus pyralis</name>
    <name type="common">Common eastern firefly</name>
    <name type="synonym">Lampyris pyralis</name>
    <dbReference type="NCBI Taxonomy" id="7054"/>
    <lineage>
        <taxon>Eukaryota</taxon>
        <taxon>Metazoa</taxon>
        <taxon>Ecdysozoa</taxon>
        <taxon>Arthropoda</taxon>
        <taxon>Hexapoda</taxon>
        <taxon>Insecta</taxon>
        <taxon>Pterygota</taxon>
        <taxon>Neoptera</taxon>
        <taxon>Endopterygota</taxon>
        <taxon>Coleoptera</taxon>
        <taxon>Polyphaga</taxon>
        <taxon>Elateriformia</taxon>
        <taxon>Elateroidea</taxon>
        <taxon>Lampyridae</taxon>
        <taxon>Lampyrinae</taxon>
        <taxon>Photinus</taxon>
    </lineage>
</organism>
<accession>A0A5N4B4G8</accession>
<dbReference type="PANTHER" id="PTHR12243:SF67">
    <property type="entry name" value="COREPRESSOR OF PANGOLIN, ISOFORM A-RELATED"/>
    <property type="match status" value="1"/>
</dbReference>
<sequence>MWKSLREKYTRERKKITNRPSGSGATTTPVWTWFGDLQFLDECIQQRRVDRNSSNVITSLNTSLGDSVIVEEEEEVASGESYSSEFCNEGVHYESANIDLNETLRNTESVESLLPNAGTTSSSKISEDHMNERRKRKRTEPLQKKDVDTKILETLETINVQYSGEQAFGNLVALELNQIADKAKRNQIKGQIMNLIFNS</sequence>
<dbReference type="GO" id="GO:0005634">
    <property type="term" value="C:nucleus"/>
    <property type="evidence" value="ECO:0007669"/>
    <property type="project" value="TreeGrafter"/>
</dbReference>
<proteinExistence type="predicted"/>
<evidence type="ECO:0000313" key="3">
    <source>
        <dbReference type="Proteomes" id="UP000327044"/>
    </source>
</evidence>
<dbReference type="EMBL" id="VVIM01000001">
    <property type="protein sequence ID" value="KAB0804428.1"/>
    <property type="molecule type" value="Genomic_DNA"/>
</dbReference>
<evidence type="ECO:0000313" key="2">
    <source>
        <dbReference type="EMBL" id="KAB0804428.1"/>
    </source>
</evidence>
<comment type="caution">
    <text evidence="2">The sequence shown here is derived from an EMBL/GenBank/DDBJ whole genome shotgun (WGS) entry which is preliminary data.</text>
</comment>
<dbReference type="InterPro" id="IPR039353">
    <property type="entry name" value="TF_Adf1"/>
</dbReference>
<reference evidence="2 3" key="1">
    <citation type="journal article" date="2018" name="Elife">
        <title>Firefly genomes illuminate parallel origins of bioluminescence in beetles.</title>
        <authorList>
            <person name="Fallon T.R."/>
            <person name="Lower S.E."/>
            <person name="Chang C.H."/>
            <person name="Bessho-Uehara M."/>
            <person name="Martin G.J."/>
            <person name="Bewick A.J."/>
            <person name="Behringer M."/>
            <person name="Debat H.J."/>
            <person name="Wong I."/>
            <person name="Day J.C."/>
            <person name="Suvorov A."/>
            <person name="Silva C.J."/>
            <person name="Stanger-Hall K.F."/>
            <person name="Hall D.W."/>
            <person name="Schmitz R.J."/>
            <person name="Nelson D.R."/>
            <person name="Lewis S.M."/>
            <person name="Shigenobu S."/>
            <person name="Bybee S.M."/>
            <person name="Larracuente A.M."/>
            <person name="Oba Y."/>
            <person name="Weng J.K."/>
        </authorList>
    </citation>
    <scope>NUCLEOTIDE SEQUENCE [LARGE SCALE GENOMIC DNA]</scope>
    <source>
        <strain evidence="2">1611_PpyrPB1</strain>
        <tissue evidence="2">Whole body</tissue>
    </source>
</reference>
<evidence type="ECO:0000256" key="1">
    <source>
        <dbReference type="SAM" id="MobiDB-lite"/>
    </source>
</evidence>